<dbReference type="InterPro" id="IPR032135">
    <property type="entry name" value="DUF4817"/>
</dbReference>
<keyword evidence="3" id="KW-1185">Reference proteome</keyword>
<sequence length="314" mass="36983">MPRINFTSLEYTDMVLIYGECHQNASLALRTYRERYNTTRVCPTDSRIFIRAVQRLRDGENLIPRQVEIPPRVAVAQEERILNYFARNPTSSLRRAARQFCVHHKSVHRILKKNKQRPFKYVKVQALLDRDKPVREAYCEWLLSKVANDSNFLANVMWTDESTFTRNGIWNRQNLRYWSQEVADYVDGLSLGANSRLWYQLDGALSHSVVAARQRLTEMFGENWIGRYGPSRWPARSPDLTPLDFFLWGYIKNEVYSTEVTTVEDLKIRIMRTFDKIKNFAANGALFRKVRNNIMRRCQLCIRVHGGHFENLKI</sequence>
<dbReference type="PANTHER" id="PTHR47326">
    <property type="entry name" value="TRANSPOSABLE ELEMENT TC3 TRANSPOSASE-LIKE PROTEIN"/>
    <property type="match status" value="1"/>
</dbReference>
<comment type="caution">
    <text evidence="2">The sequence shown here is derived from an EMBL/GenBank/DDBJ whole genome shotgun (WGS) entry which is preliminary data.</text>
</comment>
<dbReference type="AlphaFoldDB" id="A0AAV1KGC4"/>
<reference evidence="2 3" key="1">
    <citation type="submission" date="2023-11" db="EMBL/GenBank/DDBJ databases">
        <authorList>
            <person name="Hedman E."/>
            <person name="Englund M."/>
            <person name="Stromberg M."/>
            <person name="Nyberg Akerstrom W."/>
            <person name="Nylinder S."/>
            <person name="Jareborg N."/>
            <person name="Kallberg Y."/>
            <person name="Kronander E."/>
        </authorList>
    </citation>
    <scope>NUCLEOTIDE SEQUENCE [LARGE SCALE GENOMIC DNA]</scope>
</reference>
<evidence type="ECO:0000259" key="1">
    <source>
        <dbReference type="Pfam" id="PF16087"/>
    </source>
</evidence>
<dbReference type="EMBL" id="CAVLGL010000024">
    <property type="protein sequence ID" value="CAK1581389.1"/>
    <property type="molecule type" value="Genomic_DNA"/>
</dbReference>
<dbReference type="InterPro" id="IPR036397">
    <property type="entry name" value="RNaseH_sf"/>
</dbReference>
<gene>
    <name evidence="2" type="ORF">PARMNEM_LOCUS3062</name>
</gene>
<protein>
    <recommendedName>
        <fullName evidence="1">DUF4817 domain-containing protein</fullName>
    </recommendedName>
</protein>
<organism evidence="2 3">
    <name type="scientific">Parnassius mnemosyne</name>
    <name type="common">clouded apollo</name>
    <dbReference type="NCBI Taxonomy" id="213953"/>
    <lineage>
        <taxon>Eukaryota</taxon>
        <taxon>Metazoa</taxon>
        <taxon>Ecdysozoa</taxon>
        <taxon>Arthropoda</taxon>
        <taxon>Hexapoda</taxon>
        <taxon>Insecta</taxon>
        <taxon>Pterygota</taxon>
        <taxon>Neoptera</taxon>
        <taxon>Endopterygota</taxon>
        <taxon>Lepidoptera</taxon>
        <taxon>Glossata</taxon>
        <taxon>Ditrysia</taxon>
        <taxon>Papilionoidea</taxon>
        <taxon>Papilionidae</taxon>
        <taxon>Parnassiinae</taxon>
        <taxon>Parnassini</taxon>
        <taxon>Parnassius</taxon>
        <taxon>Driopa</taxon>
    </lineage>
</organism>
<feature type="domain" description="DUF4817" evidence="1">
    <location>
        <begin position="9"/>
        <end position="48"/>
    </location>
</feature>
<accession>A0AAV1KGC4</accession>
<dbReference type="Proteomes" id="UP001314205">
    <property type="component" value="Unassembled WGS sequence"/>
</dbReference>
<dbReference type="PANTHER" id="PTHR47326:SF1">
    <property type="entry name" value="HTH PSQ-TYPE DOMAIN-CONTAINING PROTEIN"/>
    <property type="match status" value="1"/>
</dbReference>
<evidence type="ECO:0000313" key="3">
    <source>
        <dbReference type="Proteomes" id="UP001314205"/>
    </source>
</evidence>
<dbReference type="Pfam" id="PF16087">
    <property type="entry name" value="DUF4817"/>
    <property type="match status" value="1"/>
</dbReference>
<proteinExistence type="predicted"/>
<name>A0AAV1KGC4_9NEOP</name>
<dbReference type="Gene3D" id="3.30.420.10">
    <property type="entry name" value="Ribonuclease H-like superfamily/Ribonuclease H"/>
    <property type="match status" value="2"/>
</dbReference>
<evidence type="ECO:0000313" key="2">
    <source>
        <dbReference type="EMBL" id="CAK1581389.1"/>
    </source>
</evidence>
<dbReference type="GO" id="GO:0003676">
    <property type="term" value="F:nucleic acid binding"/>
    <property type="evidence" value="ECO:0007669"/>
    <property type="project" value="InterPro"/>
</dbReference>